<dbReference type="Proteomes" id="UP000787472">
    <property type="component" value="Unassembled WGS sequence"/>
</dbReference>
<dbReference type="GO" id="GO:0030246">
    <property type="term" value="F:carbohydrate binding"/>
    <property type="evidence" value="ECO:0007669"/>
    <property type="project" value="InterPro"/>
</dbReference>
<evidence type="ECO:0000259" key="6">
    <source>
        <dbReference type="Pfam" id="PF17167"/>
    </source>
</evidence>
<dbReference type="GO" id="GO:0016757">
    <property type="term" value="F:glycosyltransferase activity"/>
    <property type="evidence" value="ECO:0007669"/>
    <property type="project" value="UniProtKB-KW"/>
</dbReference>
<dbReference type="InterPro" id="IPR033432">
    <property type="entry name" value="GH94_catalytic"/>
</dbReference>
<evidence type="ECO:0000259" key="5">
    <source>
        <dbReference type="Pfam" id="PF10091"/>
    </source>
</evidence>
<dbReference type="Pfam" id="PF17167">
    <property type="entry name" value="Glyco_hydro_94"/>
    <property type="match status" value="1"/>
</dbReference>
<feature type="transmembrane region" description="Helical" evidence="3">
    <location>
        <begin position="421"/>
        <end position="451"/>
    </location>
</feature>
<evidence type="ECO:0000256" key="2">
    <source>
        <dbReference type="ARBA" id="ARBA00022679"/>
    </source>
</evidence>
<organism evidence="7 8">
    <name type="scientific">Pseudomaricurvus hydrocarbonicus</name>
    <dbReference type="NCBI Taxonomy" id="1470433"/>
    <lineage>
        <taxon>Bacteria</taxon>
        <taxon>Pseudomonadati</taxon>
        <taxon>Pseudomonadota</taxon>
        <taxon>Gammaproteobacteria</taxon>
        <taxon>Cellvibrionales</taxon>
        <taxon>Cellvibrionaceae</taxon>
        <taxon>Pseudomaricurvus</taxon>
    </lineage>
</organism>
<keyword evidence="3" id="KW-0472">Membrane</keyword>
<dbReference type="InterPro" id="IPR008928">
    <property type="entry name" value="6-hairpin_glycosidase_sf"/>
</dbReference>
<feature type="transmembrane region" description="Helical" evidence="3">
    <location>
        <begin position="822"/>
        <end position="843"/>
    </location>
</feature>
<dbReference type="InterPro" id="IPR037018">
    <property type="entry name" value="GH65_N"/>
</dbReference>
<keyword evidence="8" id="KW-1185">Reference proteome</keyword>
<keyword evidence="1" id="KW-0328">Glycosyltransferase</keyword>
<dbReference type="GO" id="GO:0005975">
    <property type="term" value="P:carbohydrate metabolic process"/>
    <property type="evidence" value="ECO:0007669"/>
    <property type="project" value="InterPro"/>
</dbReference>
<dbReference type="CDD" id="cd11756">
    <property type="entry name" value="GH94N_ChvB_NdvB_1_like"/>
    <property type="match status" value="1"/>
</dbReference>
<dbReference type="SUPFAM" id="SSF74650">
    <property type="entry name" value="Galactose mutarotase-like"/>
    <property type="match status" value="2"/>
</dbReference>
<keyword evidence="3" id="KW-1133">Transmembrane helix</keyword>
<dbReference type="InterPro" id="IPR010383">
    <property type="entry name" value="Glyco_hydrolase_94_b-supersand"/>
</dbReference>
<dbReference type="InterPro" id="IPR012341">
    <property type="entry name" value="6hp_glycosidase-like_sf"/>
</dbReference>
<comment type="caution">
    <text evidence="7">The sequence shown here is derived from an EMBL/GenBank/DDBJ whole genome shotgun (WGS) entry which is preliminary data.</text>
</comment>
<feature type="domain" description="Glycosyl hydrolase 94 supersandwich" evidence="4">
    <location>
        <begin position="1659"/>
        <end position="1930"/>
    </location>
</feature>
<dbReference type="EMBL" id="JAAONZ010000005">
    <property type="protein sequence ID" value="NHO65711.1"/>
    <property type="molecule type" value="Genomic_DNA"/>
</dbReference>
<evidence type="ECO:0000256" key="1">
    <source>
        <dbReference type="ARBA" id="ARBA00022676"/>
    </source>
</evidence>
<dbReference type="PANTHER" id="PTHR37469:SF2">
    <property type="entry name" value="CELLOBIONIC ACID PHOSPHORYLASE"/>
    <property type="match status" value="1"/>
</dbReference>
<dbReference type="InterPro" id="IPR052047">
    <property type="entry name" value="GH94_Enzymes"/>
</dbReference>
<evidence type="ECO:0000259" key="4">
    <source>
        <dbReference type="Pfam" id="PF06165"/>
    </source>
</evidence>
<name>A0A9E5JW79_9GAMM</name>
<feature type="transmembrane region" description="Helical" evidence="3">
    <location>
        <begin position="931"/>
        <end position="964"/>
    </location>
</feature>
<dbReference type="InterPro" id="IPR019282">
    <property type="entry name" value="Glycoamylase-like_cons_dom"/>
</dbReference>
<feature type="transmembrane region" description="Helical" evidence="3">
    <location>
        <begin position="392"/>
        <end position="415"/>
    </location>
</feature>
<dbReference type="Pfam" id="PF10091">
    <property type="entry name" value="Glycoamylase"/>
    <property type="match status" value="1"/>
</dbReference>
<dbReference type="Gene3D" id="2.70.98.40">
    <property type="entry name" value="Glycoside hydrolase, family 65, N-terminal domain"/>
    <property type="match status" value="2"/>
</dbReference>
<feature type="domain" description="Glycosyl hydrolase 94 supersandwich" evidence="4">
    <location>
        <begin position="2165"/>
        <end position="2433"/>
    </location>
</feature>
<gene>
    <name evidence="7" type="ORF">G8770_09180</name>
</gene>
<dbReference type="CDD" id="cd11753">
    <property type="entry name" value="GH94N_ChvB_NdvB_2_like"/>
    <property type="match status" value="1"/>
</dbReference>
<evidence type="ECO:0000256" key="3">
    <source>
        <dbReference type="SAM" id="Phobius"/>
    </source>
</evidence>
<dbReference type="Gene3D" id="1.50.10.10">
    <property type="match status" value="1"/>
</dbReference>
<dbReference type="Gene3D" id="1.50.10.140">
    <property type="match status" value="2"/>
</dbReference>
<accession>A0A9E5JW79</accession>
<evidence type="ECO:0000313" key="7">
    <source>
        <dbReference type="EMBL" id="NHO65711.1"/>
    </source>
</evidence>
<dbReference type="InterPro" id="IPR037824">
    <property type="entry name" value="GH94N_2_NdvB"/>
</dbReference>
<sequence>MEQHGKYLALKHTLGESEHLDRLLSRLDDNERRLIETHSLLTAAVKNKLRIVPAGEWLLDNFYLIDEQVRIARRHLPKDYSRELPRLVEGPSAGLPRVYDLALEVISHGDGRVDREALTLFVAAYQTVTPLMLGELWAIPIMLRLAMIENLRRVSVRIAAARVNVNLAQEWANRMLEIAESDPKSLILVIADMARSAPPMVSSFVAELERCLQGHGSALALPLTWIRQRLAESSLTIEQLVLSETQQQAADQASVSNTIGSLRFLGAMEWREFIEDMSLVERVLCRDMCEDNCGTVYSAMDFASRDRYRQVIDILAKRSPGFDSSLGQAEIHVAEVAIDLAKSGAVQNGHHDHTAHVGYYLIDQGRPTLETVLGVKLTRVERISRWLRRAPLVVYLGSITLLTMIFSGALLIPAYRESMVAWQFILLSTLVILAFSQLASALVNWLVTLLVRPQLLPRMDYSKGLPPEKRTLVVIPTLLSSARGVSDLLEALEVRFLGCRDPYLHFALLSDFCDADVETLPTDEPLLVLASRGIEKLNEKYQTGDHFFLLHRPRRWNPKENKWMGYERKRGKLAELNHALRGGGWDRFNVTIGNRAELSDVKYVITLDTDTELPRDSAQQFIATMAHPLNQPRYDDCCRRVVGGYGILQPRMAASLSGANRSRYAQLCGNEPGIDPYTRSVSDIYQDLFAEGSFIGKGIYDIDAFECALDQRFPENRILSHDLLEGCYARSGLLSDVHLYEEYPARYQTDVARQQRWIRGDWQIADWLLPRVPGFDGRRERNPLSWLSQWKVLDNLRRSLIPVVFMLLLLCGWFLFSQPWFWTLVVVGVLLIPSLLACVVDGLRRPQEVLYSRHLATVFRSVRQNTTLILFRFACLPFEACINFFTILRTSWRVLGTHKRLLEWSVFNNHSSSRGDSSNEEGLVAEYRSMWIAPALAVGVTVASGFAGLYMFIAVIPVTSLWLLAPLFSWWLSKPLVRNEHELSDEQLLFLRRIARKTWAFFDCFVTANDHWLPPDNFQEDPGPVLAHRTSPTNIGMSLLANISAADFGYISTGTLLSRCADTFVTLEKLERYQGHFYNWYDTETLQPLPPRYISSVDSGNLAGHLLTLRAALLELPTQMLVSPRVFDGLADSVSLMQEAVADVRSAIDESPFDAASMAKLQLLINEAVALQPMTLPGTFCCLQEIARSLACLIMTAAKHGVINPATVTPADEADEADEADRVEVLNVNESLRVNGNLSVNKNLSMDERMATAMQWLYAVKRQTQDGLDDLLAMAPWLTIKNLPEPMQVMMKFNSIPTLAELNERSSQWLAEIDHLVTITQQRDSDLSIEKSTTERDALLFLRQRLEQGQSQMLDRMASAQSLARQADGFAIMEYELLYDRSSHLLAVGYNVDECRCDTSYYDLLASEARLCNFVAIAQGQLPQESWFALGRLLTKAGGEPVLVSWSGSMFEYLMPLLVMPMYDSSLLEQSCRAAVMRQIAYGKQRSMPWGVSESGYNIVDANMNYQYHAFGVPGLGLKRGLAEEFVVAPYATALALMIAPEQACLNLQQFSSDGIEGRFGFYEAVDYTPIRLLRGQSHSVVRSFMAHHQGMTLLSLAYLLLQRPMQRRFVSDPALQATLLLLQERIPKTTVLDTRIAEHAEGEDFADAMEASLDAPMGAQTQTPEVQLLSNGRYQVMVTNAGGGYSRWQGFALTRWREDSTCDNWGSFIYLRDLNSGEYWSAAHQPTCQPAASYAAMFSEGRAEYRRRDGEIETYTEIVVSPEDDIELRRVRLTNRSLTRKTIEITSCTEVVLSTPDADAMQSAFGKLFVQTEVLSHENAILCSRRPRSTGEKPPWMFHLLGANGTAVNDISFETDRMRFIGRGRTSAAPQAMIDTTPLSGSQGSVLDPLAAIRCSIVLEPRQSATVDFIFGAASSREECMTLIERYQDRHLTDRVVDLAGTHSGVILRQINAHQLEAQLYRRLAGAVIYANATLRADASILIQNRRGQSGLWGYAISGDLPIVLLKITDINCLDHARQLIQCHAYWRLKGLAVDLVIWNENHIGYRQQLQDQIMGLIATSSDAHTIDRPGGIFVRFAEQISLEDRVLLQAAARVIIVDSVGTMMEQVNRRTLINTSVARLTPTVLEGEFGSPVSRQPHQQTAQHAPQLMLENSLGGFSADGTEYIITTSTGTQTPTPWVNVIANPGFGTVVTESGLAYSWSENAHEFRLTPWSDDPVGTSGGEALYLRDETSGQVWSPTGQPCASVGAYQTRHGFGYSVFEHSTAEGIHSELSIYVDLEEPVKYSVLRVRNNSGRTRELSATGFVEWVLGDLRAKTAMHVVTHIDAFSGALLAHNNYNTEFSGRVAFFDVDDMSRTLTGDRSEFLGRNGSLANPDALSRTHLSGRVGAALDPCGALQVSFALAAGEEREIIFRLGAGRDTTHASELAKRLRIPGTANAALARVKQHWQHTLGAVQIDTPDVALNVLANGWLVYQTLASRLWARSGFYQSGGAFGFRDQLQDAMALVHTQPALLRAQIVLCGQRQYAQGDVQHWWHPPSGRGVRTRCSDDFLWLPLATCRYLKTTGDVGVLNEPLNYLEGRSLNPDEESYYDLPGSSPQFASLYEHCRQAIEHGLRLGERGLPLMGSGDWNDGMNLVGIHGKGESVWLGFFLYQVLTAFADVALMHNDMAFSERCRKEAKTLRGNLAEHAWDGEWYKRAWFDDGTPLGSATNRECKIDSISQSWSVLSGAGDGERSHKAMNALDKYLVRREQGLVQLLDPPFDKSKLEPGYIKGYVPGVRENGGQYTHAAIWAAMAFAQLGDSVRAWELLTLINPINHTLTATAVATYKTEPYVVAADVYGVAPHIGRGGWTWYTGSAGWLYRLIIESLMGLSREADRLFVKPCLPLGWEDCAIAYRYGESMYHINIHQSTVMGIPSANTIALDGVEVNVGVEGLNVPLIDDQNEHTVDVTIYRVSTSTQVTLMKQ</sequence>
<dbReference type="Pfam" id="PF06165">
    <property type="entry name" value="GH94_b-supersand"/>
    <property type="match status" value="2"/>
</dbReference>
<dbReference type="PANTHER" id="PTHR37469">
    <property type="entry name" value="CELLOBIONIC ACID PHOSPHORYLASE-RELATED"/>
    <property type="match status" value="1"/>
</dbReference>
<dbReference type="Gene3D" id="2.60.420.10">
    <property type="entry name" value="Maltose phosphorylase, domain 3"/>
    <property type="match status" value="1"/>
</dbReference>
<keyword evidence="2" id="KW-0808">Transferase</keyword>
<dbReference type="InterPro" id="IPR011013">
    <property type="entry name" value="Gal_mutarotase_sf_dom"/>
</dbReference>
<reference evidence="7" key="1">
    <citation type="submission" date="2020-03" db="EMBL/GenBank/DDBJ databases">
        <authorList>
            <person name="Guo F."/>
        </authorList>
    </citation>
    <scope>NUCLEOTIDE SEQUENCE</scope>
    <source>
        <strain evidence="7">JCM 30134</strain>
    </source>
</reference>
<proteinExistence type="predicted"/>
<feature type="domain" description="Glycoamylase-like" evidence="5">
    <location>
        <begin position="1401"/>
        <end position="1598"/>
    </location>
</feature>
<protein>
    <submittedName>
        <fullName evidence="7">Cyclic beta 1-2 glucan synthetase</fullName>
    </submittedName>
</protein>
<keyword evidence="3" id="KW-0812">Transmembrane</keyword>
<feature type="domain" description="Glycosyl hydrolase 94 catalytic" evidence="6">
    <location>
        <begin position="2448"/>
        <end position="2872"/>
    </location>
</feature>
<dbReference type="InterPro" id="IPR037820">
    <property type="entry name" value="GH94N_NdvB"/>
</dbReference>
<feature type="transmembrane region" description="Helical" evidence="3">
    <location>
        <begin position="799"/>
        <end position="816"/>
    </location>
</feature>
<dbReference type="SMART" id="SM01068">
    <property type="entry name" value="CBM_X"/>
    <property type="match status" value="2"/>
</dbReference>
<dbReference type="SUPFAM" id="SSF48208">
    <property type="entry name" value="Six-hairpin glycosidases"/>
    <property type="match status" value="1"/>
</dbReference>
<evidence type="ECO:0000313" key="8">
    <source>
        <dbReference type="Proteomes" id="UP000787472"/>
    </source>
</evidence>